<accession>A0A1G9V4M7</accession>
<organism evidence="2 3">
    <name type="scientific">Acetanaerobacterium elongatum</name>
    <dbReference type="NCBI Taxonomy" id="258515"/>
    <lineage>
        <taxon>Bacteria</taxon>
        <taxon>Bacillati</taxon>
        <taxon>Bacillota</taxon>
        <taxon>Clostridia</taxon>
        <taxon>Eubacteriales</taxon>
        <taxon>Oscillospiraceae</taxon>
        <taxon>Acetanaerobacterium</taxon>
    </lineage>
</organism>
<gene>
    <name evidence="2" type="ORF">SAMN05192585_10350</name>
</gene>
<keyword evidence="1" id="KW-0812">Transmembrane</keyword>
<dbReference type="Proteomes" id="UP000199182">
    <property type="component" value="Unassembled WGS sequence"/>
</dbReference>
<evidence type="ECO:0000256" key="1">
    <source>
        <dbReference type="SAM" id="Phobius"/>
    </source>
</evidence>
<dbReference type="AlphaFoldDB" id="A0A1G9V4M7"/>
<dbReference type="STRING" id="258515.SAMN05192585_10350"/>
<dbReference type="EMBL" id="FNID01000003">
    <property type="protein sequence ID" value="SDM67053.1"/>
    <property type="molecule type" value="Genomic_DNA"/>
</dbReference>
<dbReference type="RefSeq" id="WP_092637771.1">
    <property type="nucleotide sequence ID" value="NZ_FNID01000003.1"/>
</dbReference>
<keyword evidence="1" id="KW-0472">Membrane</keyword>
<dbReference type="Gene3D" id="3.30.70.60">
    <property type="match status" value="1"/>
</dbReference>
<reference evidence="2 3" key="1">
    <citation type="submission" date="2016-10" db="EMBL/GenBank/DDBJ databases">
        <authorList>
            <person name="de Groot N.N."/>
        </authorList>
    </citation>
    <scope>NUCLEOTIDE SEQUENCE [LARGE SCALE GENOMIC DNA]</scope>
    <source>
        <strain evidence="2 3">CGMCC 1.5012</strain>
    </source>
</reference>
<keyword evidence="3" id="KW-1185">Reference proteome</keyword>
<evidence type="ECO:0000313" key="2">
    <source>
        <dbReference type="EMBL" id="SDM67053.1"/>
    </source>
</evidence>
<sequence length="250" mass="28222">MKFTLGKREQILLLLLVLVAMWVLTVKFLLMPSYDTLLANRQSLSDLQTKQTEMQTLIAQNKDINKAIEQRKLDAQDSSKNFFPPFDNEQMSLWLYNYTEQAKLRNLVVDLGPQSTVQISPYNAAPPNLRIALSDLVDRINNKPLPVGSSGTAAAETTQQDTTKFVFTNTVTLTADCYYENLLYFIDLMYNSGRTVSISGVTFAPRNDASGNTKVITATITMEVYSIPKFYTDEFWNVTFDTPKGKTNPL</sequence>
<evidence type="ECO:0008006" key="4">
    <source>
        <dbReference type="Google" id="ProtNLM"/>
    </source>
</evidence>
<keyword evidence="1" id="KW-1133">Transmembrane helix</keyword>
<protein>
    <recommendedName>
        <fullName evidence="4">Type IV pilus assembly protein PilO</fullName>
    </recommendedName>
</protein>
<proteinExistence type="predicted"/>
<dbReference type="OrthoDB" id="1704601at2"/>
<evidence type="ECO:0000313" key="3">
    <source>
        <dbReference type="Proteomes" id="UP000199182"/>
    </source>
</evidence>
<name>A0A1G9V4M7_9FIRM</name>
<dbReference type="InterPro" id="IPR014717">
    <property type="entry name" value="Transl_elong_EF1B/ribsomal_bS6"/>
</dbReference>
<feature type="transmembrane region" description="Helical" evidence="1">
    <location>
        <begin position="12"/>
        <end position="34"/>
    </location>
</feature>